<name>I1GRI2_BRADI</name>
<dbReference type="EMBL" id="CM000880">
    <property type="protein sequence ID" value="KQK14829.1"/>
    <property type="molecule type" value="Genomic_DNA"/>
</dbReference>
<sequence length="417" mass="46725">MEKTPLPGSELDFCDEAPVTDLKVEVGHPKDLAETESGTSDTVESEYESYTLTDTGDKDSVLMLALEEVDQFMEPDPELTAQEKILRVLHLVSCKNLTEYDPRQYDFVCTRFSRFNIALFDLDEESEAMNGPPLQQLSCSQWHSTEDSSLNVISVKITESDVGYPIDVFGTVIARDEVDYKCISLYRRERDESQRIHSAEDMLTLTGPSRGFAASDGMFFEINLMYKGDGATDDTQLSKGVAEYHNEPFDLRPVTVVLSSWLSRVELLCLPVPYPTAAVIEVKILNGNRIFIGKIFAWSPGNDANKMLLYSHDCGADHALIGDGHRVTLARNLVAVPIGEDIALHICFMDHGGGEVNVVKISYPQEEMFCEHGSYELQLKVEWRSMLSMPMADAILKRWASVPVRHLSSQKLYMSSP</sequence>
<dbReference type="PANTHER" id="PTHR33065">
    <property type="entry name" value="OS07G0486400 PROTEIN"/>
    <property type="match status" value="1"/>
</dbReference>
<dbReference type="RefSeq" id="XP_003562519.2">
    <property type="nucleotide sequence ID" value="XM_003562471.4"/>
</dbReference>
<reference evidence="3" key="3">
    <citation type="submission" date="2018-08" db="UniProtKB">
        <authorList>
            <consortium name="EnsemblPlants"/>
        </authorList>
    </citation>
    <scope>IDENTIFICATION</scope>
    <source>
        <strain evidence="3">cv. Bd21</strain>
    </source>
</reference>
<dbReference type="EnsemblPlants" id="PNT74616">
    <property type="protein sequence ID" value="PNT74616"/>
    <property type="gene ID" value="BRADI_1g18840v3"/>
</dbReference>
<dbReference type="AlphaFoldDB" id="I1GRI2"/>
<feature type="domain" description="DUF6598" evidence="1">
    <location>
        <begin position="149"/>
        <end position="380"/>
    </location>
</feature>
<organism evidence="3">
    <name type="scientific">Brachypodium distachyon</name>
    <name type="common">Purple false brome</name>
    <name type="synonym">Trachynia distachya</name>
    <dbReference type="NCBI Taxonomy" id="15368"/>
    <lineage>
        <taxon>Eukaryota</taxon>
        <taxon>Viridiplantae</taxon>
        <taxon>Streptophyta</taxon>
        <taxon>Embryophyta</taxon>
        <taxon>Tracheophyta</taxon>
        <taxon>Spermatophyta</taxon>
        <taxon>Magnoliopsida</taxon>
        <taxon>Liliopsida</taxon>
        <taxon>Poales</taxon>
        <taxon>Poaceae</taxon>
        <taxon>BOP clade</taxon>
        <taxon>Pooideae</taxon>
        <taxon>Stipodae</taxon>
        <taxon>Brachypodieae</taxon>
        <taxon>Brachypodium</taxon>
    </lineage>
</organism>
<dbReference type="Pfam" id="PF20241">
    <property type="entry name" value="DUF6598"/>
    <property type="match status" value="1"/>
</dbReference>
<proteinExistence type="predicted"/>
<dbReference type="Gramene" id="PNT74616">
    <property type="protein sequence ID" value="PNT74616"/>
    <property type="gene ID" value="BRADI_1g18840v3"/>
</dbReference>
<dbReference type="HOGENOM" id="CLU_030845_1_1_1"/>
<evidence type="ECO:0000313" key="3">
    <source>
        <dbReference type="EnsemblPlants" id="PNT74616"/>
    </source>
</evidence>
<evidence type="ECO:0000259" key="1">
    <source>
        <dbReference type="Pfam" id="PF20241"/>
    </source>
</evidence>
<gene>
    <name evidence="3" type="primary">LOC100825485</name>
    <name evidence="2" type="ORF">BRADI_1g18840v3</name>
</gene>
<evidence type="ECO:0000313" key="4">
    <source>
        <dbReference type="Proteomes" id="UP000008810"/>
    </source>
</evidence>
<evidence type="ECO:0000313" key="2">
    <source>
        <dbReference type="EMBL" id="KQK14829.1"/>
    </source>
</evidence>
<dbReference type="Proteomes" id="UP000008810">
    <property type="component" value="Chromosome 1"/>
</dbReference>
<dbReference type="PANTHER" id="PTHR33065:SF10">
    <property type="entry name" value="DUF6598 DOMAIN-CONTAINING PROTEIN"/>
    <property type="match status" value="1"/>
</dbReference>
<dbReference type="Gramene" id="KQK14829">
    <property type="protein sequence ID" value="KQK14829"/>
    <property type="gene ID" value="BRADI_1g18840v3"/>
</dbReference>
<reference evidence="2" key="2">
    <citation type="submission" date="2017-06" db="EMBL/GenBank/DDBJ databases">
        <title>WGS assembly of Brachypodium distachyon.</title>
        <authorList>
            <consortium name="The International Brachypodium Initiative"/>
            <person name="Lucas S."/>
            <person name="Harmon-Smith M."/>
            <person name="Lail K."/>
            <person name="Tice H."/>
            <person name="Grimwood J."/>
            <person name="Bruce D."/>
            <person name="Barry K."/>
            <person name="Shu S."/>
            <person name="Lindquist E."/>
            <person name="Wang M."/>
            <person name="Pitluck S."/>
            <person name="Vogel J.P."/>
            <person name="Garvin D.F."/>
            <person name="Mockler T.C."/>
            <person name="Schmutz J."/>
            <person name="Rokhsar D."/>
            <person name="Bevan M.W."/>
        </authorList>
    </citation>
    <scope>NUCLEOTIDE SEQUENCE</scope>
    <source>
        <strain evidence="2">Bd21</strain>
    </source>
</reference>
<dbReference type="InterPro" id="IPR046533">
    <property type="entry name" value="DUF6598"/>
</dbReference>
<dbReference type="OrthoDB" id="652146at2759"/>
<dbReference type="EnsemblPlants" id="KQK14829">
    <property type="protein sequence ID" value="KQK14829"/>
    <property type="gene ID" value="BRADI_1g18840v3"/>
</dbReference>
<accession>I1GRI2</accession>
<protein>
    <recommendedName>
        <fullName evidence="1">DUF6598 domain-containing protein</fullName>
    </recommendedName>
</protein>
<dbReference type="eggNOG" id="ENOG502R3GW">
    <property type="taxonomic scope" value="Eukaryota"/>
</dbReference>
<keyword evidence="4" id="KW-1185">Reference proteome</keyword>
<dbReference type="EMBL" id="CM000880">
    <property type="protein sequence ID" value="PNT74616.1"/>
    <property type="molecule type" value="Genomic_DNA"/>
</dbReference>
<dbReference type="GeneID" id="100825485"/>
<reference evidence="2 3" key="1">
    <citation type="journal article" date="2010" name="Nature">
        <title>Genome sequencing and analysis of the model grass Brachypodium distachyon.</title>
        <authorList>
            <consortium name="International Brachypodium Initiative"/>
        </authorList>
    </citation>
    <scope>NUCLEOTIDE SEQUENCE [LARGE SCALE GENOMIC DNA]</scope>
    <source>
        <strain evidence="2">Bd21</strain>
        <strain evidence="3">cv. Bd21</strain>
    </source>
</reference>
<dbReference type="KEGG" id="bdi:100825485"/>
<dbReference type="STRING" id="15368.I1GRI2"/>
<dbReference type="OMA" id="FTEYNHK"/>